<feature type="compositionally biased region" description="Basic residues" evidence="1">
    <location>
        <begin position="213"/>
        <end position="222"/>
    </location>
</feature>
<evidence type="ECO:0000313" key="2">
    <source>
        <dbReference type="EMBL" id="ROT40883.1"/>
    </source>
</evidence>
<feature type="compositionally biased region" description="Basic and acidic residues" evidence="1">
    <location>
        <begin position="202"/>
        <end position="212"/>
    </location>
</feature>
<name>A0A3N2Q291_SODAK</name>
<accession>A0A3N2Q291</accession>
<evidence type="ECO:0008006" key="4">
    <source>
        <dbReference type="Google" id="ProtNLM"/>
    </source>
</evidence>
<feature type="region of interest" description="Disordered" evidence="1">
    <location>
        <begin position="136"/>
        <end position="155"/>
    </location>
</feature>
<dbReference type="AlphaFoldDB" id="A0A3N2Q291"/>
<evidence type="ECO:0000256" key="1">
    <source>
        <dbReference type="SAM" id="MobiDB-lite"/>
    </source>
</evidence>
<organism evidence="2 3">
    <name type="scientific">Sodiomyces alkalinus (strain CBS 110278 / VKM F-3762 / F11)</name>
    <name type="common">Alkaliphilic filamentous fungus</name>
    <dbReference type="NCBI Taxonomy" id="1314773"/>
    <lineage>
        <taxon>Eukaryota</taxon>
        <taxon>Fungi</taxon>
        <taxon>Dikarya</taxon>
        <taxon>Ascomycota</taxon>
        <taxon>Pezizomycotina</taxon>
        <taxon>Sordariomycetes</taxon>
        <taxon>Hypocreomycetidae</taxon>
        <taxon>Glomerellales</taxon>
        <taxon>Plectosphaerellaceae</taxon>
        <taxon>Sodiomyces</taxon>
    </lineage>
</organism>
<dbReference type="RefSeq" id="XP_028468689.1">
    <property type="nucleotide sequence ID" value="XM_028611244.1"/>
</dbReference>
<protein>
    <recommendedName>
        <fullName evidence="4">Urease accessory protein UreD</fullName>
    </recommendedName>
</protein>
<sequence length="313" mass="35231">MPHKHTRRDHDPSAFDLPPSQIAKPLPVNRSRKHEDASAKTSSATGPKKRKARRDPDDAPRAFKRLMSFAQGKKPRSGLDDGSTPSKKRAKATPSTAGPTGSTNPQMPTIRPGEKLSDFAARVDAALPLSGLVTKTVKDGKDPLGLKVRRTKKERKMHKLYEQWREEDKRIKEKREEALEEEAERQLDQDLANGTLTTEWPTHYDDATEEGGKKKKKKKKGKANAPDEEDLWEQLQRKAKEAKPSLHDVAKAPPTLPKNIRAVFKVRGAAVDVENVPKASGSLRRREELQTIRTEVVESYRKARDEKRARTVL</sequence>
<dbReference type="OrthoDB" id="5876637at2759"/>
<feature type="compositionally biased region" description="Polar residues" evidence="1">
    <location>
        <begin position="93"/>
        <end position="107"/>
    </location>
</feature>
<proteinExistence type="predicted"/>
<gene>
    <name evidence="2" type="ORF">SODALDRAFT_330608</name>
</gene>
<feature type="region of interest" description="Disordered" evidence="1">
    <location>
        <begin position="175"/>
        <end position="231"/>
    </location>
</feature>
<evidence type="ECO:0000313" key="3">
    <source>
        <dbReference type="Proteomes" id="UP000272025"/>
    </source>
</evidence>
<reference evidence="2 3" key="1">
    <citation type="journal article" date="2018" name="Mol. Ecol.">
        <title>The obligate alkalophilic soda-lake fungus Sodiomyces alkalinus has shifted to a protein diet.</title>
        <authorList>
            <person name="Grum-Grzhimaylo A.A."/>
            <person name="Falkoski D.L."/>
            <person name="van den Heuvel J."/>
            <person name="Valero-Jimenez C.A."/>
            <person name="Min B."/>
            <person name="Choi I.G."/>
            <person name="Lipzen A."/>
            <person name="Daum C.G."/>
            <person name="Aanen D.K."/>
            <person name="Tsang A."/>
            <person name="Henrissat B."/>
            <person name="Bilanenko E.N."/>
            <person name="de Vries R.P."/>
            <person name="van Kan J.A.L."/>
            <person name="Grigoriev I.V."/>
            <person name="Debets A.J.M."/>
        </authorList>
    </citation>
    <scope>NUCLEOTIDE SEQUENCE [LARGE SCALE GENOMIC DNA]</scope>
    <source>
        <strain evidence="2 3">F11</strain>
    </source>
</reference>
<dbReference type="GeneID" id="39579722"/>
<dbReference type="PANTHER" id="PTHR40644:SF1">
    <property type="entry name" value="UPF0653 PROTEIN C607.02C"/>
    <property type="match status" value="1"/>
</dbReference>
<feature type="region of interest" description="Disordered" evidence="1">
    <location>
        <begin position="1"/>
        <end position="117"/>
    </location>
</feature>
<dbReference type="EMBL" id="ML119052">
    <property type="protein sequence ID" value="ROT40883.1"/>
    <property type="molecule type" value="Genomic_DNA"/>
</dbReference>
<dbReference type="PANTHER" id="PTHR40644">
    <property type="entry name" value="UPF0653 PROTEIN C607.02C"/>
    <property type="match status" value="1"/>
</dbReference>
<dbReference type="Proteomes" id="UP000272025">
    <property type="component" value="Unassembled WGS sequence"/>
</dbReference>
<keyword evidence="3" id="KW-1185">Reference proteome</keyword>